<evidence type="ECO:0000256" key="9">
    <source>
        <dbReference type="ARBA" id="ARBA00022777"/>
    </source>
</evidence>
<dbReference type="InterPro" id="IPR003661">
    <property type="entry name" value="HisK_dim/P_dom"/>
</dbReference>
<keyword evidence="8" id="KW-0547">Nucleotide-binding</keyword>
<feature type="domain" description="Histidine kinase" evidence="18">
    <location>
        <begin position="632"/>
        <end position="853"/>
    </location>
</feature>
<reference evidence="22 23" key="1">
    <citation type="submission" date="2019-03" db="EMBL/GenBank/DDBJ databases">
        <authorList>
            <person name="Nijsse B."/>
        </authorList>
    </citation>
    <scope>NUCLEOTIDE SEQUENCE [LARGE SCALE GENOMIC DNA]</scope>
    <source>
        <strain evidence="22">Desulfoluna butyratoxydans MSL71</strain>
    </source>
</reference>
<dbReference type="PROSITE" id="PS50113">
    <property type="entry name" value="PAC"/>
    <property type="match status" value="1"/>
</dbReference>
<dbReference type="Gene3D" id="3.30.450.20">
    <property type="entry name" value="PAS domain"/>
    <property type="match status" value="4"/>
</dbReference>
<dbReference type="Pfam" id="PF08447">
    <property type="entry name" value="PAS_3"/>
    <property type="match status" value="1"/>
</dbReference>
<evidence type="ECO:0000256" key="6">
    <source>
        <dbReference type="ARBA" id="ARBA00022679"/>
    </source>
</evidence>
<keyword evidence="17" id="KW-0472">Membrane</keyword>
<evidence type="ECO:0000256" key="8">
    <source>
        <dbReference type="ARBA" id="ARBA00022741"/>
    </source>
</evidence>
<dbReference type="Pfam" id="PF00512">
    <property type="entry name" value="HisKA"/>
    <property type="match status" value="1"/>
</dbReference>
<dbReference type="EC" id="2.7.13.3" evidence="3"/>
<dbReference type="PRINTS" id="PR00344">
    <property type="entry name" value="BCTRLSENSOR"/>
</dbReference>
<dbReference type="SMART" id="SM00091">
    <property type="entry name" value="PAS"/>
    <property type="match status" value="1"/>
</dbReference>
<feature type="transmembrane region" description="Helical" evidence="17">
    <location>
        <begin position="287"/>
        <end position="306"/>
    </location>
</feature>
<dbReference type="SUPFAM" id="SSF52172">
    <property type="entry name" value="CheY-like"/>
    <property type="match status" value="2"/>
</dbReference>
<organism evidence="22 23">
    <name type="scientific">Desulfoluna butyratoxydans</name>
    <dbReference type="NCBI Taxonomy" id="231438"/>
    <lineage>
        <taxon>Bacteria</taxon>
        <taxon>Pseudomonadati</taxon>
        <taxon>Thermodesulfobacteriota</taxon>
        <taxon>Desulfobacteria</taxon>
        <taxon>Desulfobacterales</taxon>
        <taxon>Desulfolunaceae</taxon>
        <taxon>Desulfoluna</taxon>
    </lineage>
</organism>
<keyword evidence="16" id="KW-0175">Coiled coil</keyword>
<keyword evidence="9" id="KW-0418">Kinase</keyword>
<evidence type="ECO:0000256" key="2">
    <source>
        <dbReference type="ARBA" id="ARBA00004651"/>
    </source>
</evidence>
<dbReference type="PROSITE" id="PS50109">
    <property type="entry name" value="HIS_KIN"/>
    <property type="match status" value="1"/>
</dbReference>
<keyword evidence="10" id="KW-0067">ATP-binding</keyword>
<evidence type="ECO:0000259" key="21">
    <source>
        <dbReference type="PROSITE" id="PS50113"/>
    </source>
</evidence>
<dbReference type="GO" id="GO:0005886">
    <property type="term" value="C:plasma membrane"/>
    <property type="evidence" value="ECO:0007669"/>
    <property type="project" value="UniProtKB-SubCell"/>
</dbReference>
<dbReference type="SMART" id="SM00448">
    <property type="entry name" value="REC"/>
    <property type="match status" value="2"/>
</dbReference>
<dbReference type="Gene3D" id="2.10.70.100">
    <property type="match status" value="1"/>
</dbReference>
<keyword evidence="5 15" id="KW-0597">Phosphoprotein</keyword>
<evidence type="ECO:0000256" key="1">
    <source>
        <dbReference type="ARBA" id="ARBA00000085"/>
    </source>
</evidence>
<feature type="domain" description="Response regulatory" evidence="19">
    <location>
        <begin position="1027"/>
        <end position="1152"/>
    </location>
</feature>
<evidence type="ECO:0000256" key="7">
    <source>
        <dbReference type="ARBA" id="ARBA00022692"/>
    </source>
</evidence>
<feature type="domain" description="PAC" evidence="21">
    <location>
        <begin position="438"/>
        <end position="492"/>
    </location>
</feature>
<dbReference type="FunFam" id="3.30.565.10:FF:000010">
    <property type="entry name" value="Sensor histidine kinase RcsC"/>
    <property type="match status" value="1"/>
</dbReference>
<dbReference type="PANTHER" id="PTHR45339">
    <property type="entry name" value="HYBRID SIGNAL TRANSDUCTION HISTIDINE KINASE J"/>
    <property type="match status" value="1"/>
</dbReference>
<gene>
    <name evidence="22" type="ORF">MSL71_32870</name>
</gene>
<dbReference type="SMART" id="SM00387">
    <property type="entry name" value="HATPase_c"/>
    <property type="match status" value="1"/>
</dbReference>
<evidence type="ECO:0000313" key="22">
    <source>
        <dbReference type="EMBL" id="VFQ45626.1"/>
    </source>
</evidence>
<dbReference type="CDD" id="cd16922">
    <property type="entry name" value="HATPase_EvgS-ArcB-TorS-like"/>
    <property type="match status" value="1"/>
</dbReference>
<evidence type="ECO:0000256" key="3">
    <source>
        <dbReference type="ARBA" id="ARBA00012438"/>
    </source>
</evidence>
<evidence type="ECO:0000256" key="5">
    <source>
        <dbReference type="ARBA" id="ARBA00022553"/>
    </source>
</evidence>
<dbReference type="InterPro" id="IPR035965">
    <property type="entry name" value="PAS-like_dom_sf"/>
</dbReference>
<evidence type="ECO:0000259" key="18">
    <source>
        <dbReference type="PROSITE" id="PS50109"/>
    </source>
</evidence>
<dbReference type="SUPFAM" id="SSF55874">
    <property type="entry name" value="ATPase domain of HSP90 chaperone/DNA topoisomerase II/histidine kinase"/>
    <property type="match status" value="1"/>
</dbReference>
<evidence type="ECO:0000256" key="10">
    <source>
        <dbReference type="ARBA" id="ARBA00022840"/>
    </source>
</evidence>
<dbReference type="GO" id="GO:0005524">
    <property type="term" value="F:ATP binding"/>
    <property type="evidence" value="ECO:0007669"/>
    <property type="project" value="UniProtKB-KW"/>
</dbReference>
<feature type="domain" description="Response regulatory" evidence="19">
    <location>
        <begin position="872"/>
        <end position="993"/>
    </location>
</feature>
<comment type="subcellular location">
    <subcellularLocation>
        <location evidence="2">Cell membrane</location>
        <topology evidence="2">Multi-pass membrane protein</topology>
    </subcellularLocation>
</comment>
<dbReference type="Proteomes" id="UP000507962">
    <property type="component" value="Unassembled WGS sequence"/>
</dbReference>
<dbReference type="CDD" id="cd12914">
    <property type="entry name" value="PDC1_DGC_like"/>
    <property type="match status" value="1"/>
</dbReference>
<feature type="coiled-coil region" evidence="16">
    <location>
        <begin position="605"/>
        <end position="632"/>
    </location>
</feature>
<feature type="modified residue" description="4-aspartylphosphate" evidence="15">
    <location>
        <position position="926"/>
    </location>
</feature>
<evidence type="ECO:0000256" key="16">
    <source>
        <dbReference type="SAM" id="Coils"/>
    </source>
</evidence>
<keyword evidence="23" id="KW-1185">Reference proteome</keyword>
<evidence type="ECO:0000256" key="12">
    <source>
        <dbReference type="ARBA" id="ARBA00023012"/>
    </source>
</evidence>
<dbReference type="CDD" id="cd00130">
    <property type="entry name" value="PAS"/>
    <property type="match status" value="2"/>
</dbReference>
<keyword evidence="12" id="KW-0902">Two-component regulatory system</keyword>
<evidence type="ECO:0000256" key="15">
    <source>
        <dbReference type="PROSITE-ProRule" id="PRU00169"/>
    </source>
</evidence>
<dbReference type="InterPro" id="IPR001610">
    <property type="entry name" value="PAC"/>
</dbReference>
<dbReference type="InterPro" id="IPR036890">
    <property type="entry name" value="HATPase_C_sf"/>
</dbReference>
<evidence type="ECO:0000313" key="23">
    <source>
        <dbReference type="Proteomes" id="UP000507962"/>
    </source>
</evidence>
<comment type="catalytic activity">
    <reaction evidence="1">
        <text>ATP + protein L-histidine = ADP + protein N-phospho-L-histidine.</text>
        <dbReference type="EC" id="2.7.13.3"/>
    </reaction>
</comment>
<dbReference type="FunFam" id="1.10.287.130:FF:000002">
    <property type="entry name" value="Two-component osmosensing histidine kinase"/>
    <property type="match status" value="1"/>
</dbReference>
<dbReference type="InterPro" id="IPR029151">
    <property type="entry name" value="Sensor-like_sf"/>
</dbReference>
<dbReference type="PANTHER" id="PTHR45339:SF5">
    <property type="entry name" value="HISTIDINE KINASE"/>
    <property type="match status" value="1"/>
</dbReference>
<dbReference type="SUPFAM" id="SSF47384">
    <property type="entry name" value="Homodimeric domain of signal transducing histidine kinase"/>
    <property type="match status" value="1"/>
</dbReference>
<dbReference type="PROSITE" id="PS50110">
    <property type="entry name" value="RESPONSE_REGULATORY"/>
    <property type="match status" value="2"/>
</dbReference>
<dbReference type="SUPFAM" id="SSF103190">
    <property type="entry name" value="Sensory domain-like"/>
    <property type="match status" value="1"/>
</dbReference>
<dbReference type="Pfam" id="PF00072">
    <property type="entry name" value="Response_reg"/>
    <property type="match status" value="2"/>
</dbReference>
<dbReference type="InterPro" id="IPR036097">
    <property type="entry name" value="HisK_dim/P_sf"/>
</dbReference>
<evidence type="ECO:0000256" key="13">
    <source>
        <dbReference type="ARBA" id="ARBA00064003"/>
    </source>
</evidence>
<name>A0A4U8YNF4_9BACT</name>
<dbReference type="AlphaFoldDB" id="A0A4U8YNF4"/>
<dbReference type="Gene3D" id="3.30.565.10">
    <property type="entry name" value="Histidine kinase-like ATPase, C-terminal domain"/>
    <property type="match status" value="1"/>
</dbReference>
<proteinExistence type="predicted"/>
<dbReference type="PROSITE" id="PS50112">
    <property type="entry name" value="PAS"/>
    <property type="match status" value="1"/>
</dbReference>
<evidence type="ECO:0000256" key="14">
    <source>
        <dbReference type="ARBA" id="ARBA00068150"/>
    </source>
</evidence>
<dbReference type="SMART" id="SM00086">
    <property type="entry name" value="PAC"/>
    <property type="match status" value="2"/>
</dbReference>
<dbReference type="CDD" id="cd17546">
    <property type="entry name" value="REC_hyHK_CKI1_RcsC-like"/>
    <property type="match status" value="1"/>
</dbReference>
<evidence type="ECO:0000256" key="17">
    <source>
        <dbReference type="SAM" id="Phobius"/>
    </source>
</evidence>
<comment type="subunit">
    <text evidence="13">At low DSF concentrations, interacts with RpfF.</text>
</comment>
<dbReference type="Pfam" id="PF02518">
    <property type="entry name" value="HATPase_c"/>
    <property type="match status" value="1"/>
</dbReference>
<protein>
    <recommendedName>
        <fullName evidence="14">Sensory/regulatory protein RpfC</fullName>
        <ecNumber evidence="3">2.7.13.3</ecNumber>
    </recommendedName>
</protein>
<dbReference type="InterPro" id="IPR003594">
    <property type="entry name" value="HATPase_dom"/>
</dbReference>
<keyword evidence="4" id="KW-1003">Cell membrane</keyword>
<feature type="domain" description="PAS" evidence="20">
    <location>
        <begin position="489"/>
        <end position="544"/>
    </location>
</feature>
<dbReference type="InterPro" id="IPR004358">
    <property type="entry name" value="Sig_transdc_His_kin-like_C"/>
</dbReference>
<dbReference type="EMBL" id="CAADHO010000006">
    <property type="protein sequence ID" value="VFQ45626.1"/>
    <property type="molecule type" value="Genomic_DNA"/>
</dbReference>
<dbReference type="Gene3D" id="3.40.50.2300">
    <property type="match status" value="2"/>
</dbReference>
<accession>A0A4U8YNF4</accession>
<dbReference type="NCBIfam" id="TIGR00229">
    <property type="entry name" value="sensory_box"/>
    <property type="match status" value="1"/>
</dbReference>
<keyword evidence="11 17" id="KW-1133">Transmembrane helix</keyword>
<dbReference type="RefSeq" id="WP_180142441.1">
    <property type="nucleotide sequence ID" value="NZ_CAADHO010000006.1"/>
</dbReference>
<dbReference type="InterPro" id="IPR013655">
    <property type="entry name" value="PAS_fold_3"/>
</dbReference>
<evidence type="ECO:0000256" key="4">
    <source>
        <dbReference type="ARBA" id="ARBA00022475"/>
    </source>
</evidence>
<dbReference type="GO" id="GO:0000155">
    <property type="term" value="F:phosphorelay sensor kinase activity"/>
    <property type="evidence" value="ECO:0007669"/>
    <property type="project" value="InterPro"/>
</dbReference>
<dbReference type="InterPro" id="IPR005467">
    <property type="entry name" value="His_kinase_dom"/>
</dbReference>
<evidence type="ECO:0000259" key="19">
    <source>
        <dbReference type="PROSITE" id="PS50110"/>
    </source>
</evidence>
<evidence type="ECO:0000259" key="20">
    <source>
        <dbReference type="PROSITE" id="PS50112"/>
    </source>
</evidence>
<dbReference type="InterPro" id="IPR000700">
    <property type="entry name" value="PAS-assoc_C"/>
</dbReference>
<feature type="modified residue" description="4-aspartylphosphate" evidence="15">
    <location>
        <position position="1076"/>
    </location>
</feature>
<dbReference type="CDD" id="cd00082">
    <property type="entry name" value="HisKA"/>
    <property type="match status" value="1"/>
</dbReference>
<dbReference type="InterPro" id="IPR011006">
    <property type="entry name" value="CheY-like_superfamily"/>
</dbReference>
<sequence>MKLWRYILFWVLLVAVLSVGLWFGVYFLKGEMRHKERVAILRGYRAELGEMISHRWEVIESLSTEPMLREVLSGSPSTELEHLLDMLAHAEHVALIYLMNSEGLTVASSAYDGEKRVTGLNYRFRPYFKYAMTGRRMVYPAVGVTTHRRGIYMSIPVWDRGMDPVGVLVFKLDLEVVDALFQELSSPVVLMDSFGVVFASNTPEWLFHVVEHPLEAKSAGVDLKRQFGGKPLKLLGWDPGQPEVSVGSVRYDVVSETIPAFRWTVVGLFSGDPYPPFPPGQLMMTRVGYLAGLLLVTLVISLWATVRRRQQAELVLIKHRETLEGVVNRRTLQLEVVNDTLVRELEEKRFAEKRLRENETSFKRANRIAGVGSWEWFLMEDKVVLSDVMVAIYKGEDKSESSRIEGRFEEVIQRMVHPDDSEMVVRAGRRMAETGTGEPLEYRIVRGNGDIRWIRAEVPEVKEFRRSGEVVSLIGTVQDITERKLNENSLLRFKAAMEQSVDGIAVADLEGVVEFVNPSWAKMHGYRTEELVGVNLESFHTREQAQGPLRDFLKKVTRYGSCEGEIDHVARNGREFPTWMSSSLMADHENNPIGIVWICREISTQKHAEAILKRAKEEAEAATRAKSAFLANMSHEIRTPMNGVIGMIDILLDTGLTPEQKEYAESVKASADALLILINDILDLSKIEAGKLDIEAIDFNLRHVLEPLSDVMAIKAGEKSIAFGCLIQDNVPVHLNGDPVRLRQILTNLAGNAVKFVEKGSVMIRVALKEKTAKGVRLFFEVADTGIGIEEEARSRIFDSFSQGDVSTTRRYGGTGLGLSISRQLTCLMNGNIGVESRPGHGTTFWFTAEFDIQAEAREEWFNSSDVLENAHLLVVDDNAVNRWVFREYARSWGSRVTEAESGESALLMAEQARKDGTPFDAAIIDMQMPGMDGASLGRCFKDGETTRQIPLLMATSIGQKGDAAHMAELGFSACLTKPVRKKDLYERLNQVLHRGEAGDQSPDLRDRETKARGVSVETMPGIPAIHVLLAEDNPMNQRVAVSMLKKLGHTVKVVSNGLEAVDAFGSEDFDLVLMDGQMPVMDGLEATLAIRQLEQEALEIPEPGHGPVPIIAVTANAMAGDRERFLEAGMDEYITKPIKKKELEEVIVRVMGEREKP</sequence>
<feature type="transmembrane region" description="Helical" evidence="17">
    <location>
        <begin position="6"/>
        <end position="28"/>
    </location>
</feature>
<dbReference type="InterPro" id="IPR000014">
    <property type="entry name" value="PAS"/>
</dbReference>
<dbReference type="SMART" id="SM00388">
    <property type="entry name" value="HisKA"/>
    <property type="match status" value="1"/>
</dbReference>
<keyword evidence="7 17" id="KW-0812">Transmembrane</keyword>
<dbReference type="InterPro" id="IPR001789">
    <property type="entry name" value="Sig_transdc_resp-reg_receiver"/>
</dbReference>
<dbReference type="Pfam" id="PF13426">
    <property type="entry name" value="PAS_9"/>
    <property type="match status" value="1"/>
</dbReference>
<dbReference type="SUPFAM" id="SSF55785">
    <property type="entry name" value="PYP-like sensor domain (PAS domain)"/>
    <property type="match status" value="2"/>
</dbReference>
<keyword evidence="6" id="KW-0808">Transferase</keyword>
<dbReference type="Gene3D" id="1.10.287.130">
    <property type="match status" value="1"/>
</dbReference>
<evidence type="ECO:0000256" key="11">
    <source>
        <dbReference type="ARBA" id="ARBA00022989"/>
    </source>
</evidence>